<dbReference type="EMBL" id="JABAYA010000015">
    <property type="protein sequence ID" value="KAF7730524.1"/>
    <property type="molecule type" value="Genomic_DNA"/>
</dbReference>
<proteinExistence type="predicted"/>
<accession>A0A8H7BUD5</accession>
<comment type="caution">
    <text evidence="3">The sequence shown here is derived from an EMBL/GenBank/DDBJ whole genome shotgun (WGS) entry which is preliminary data.</text>
</comment>
<dbReference type="Proteomes" id="UP000605846">
    <property type="component" value="Unassembled WGS sequence"/>
</dbReference>
<feature type="region of interest" description="Disordered" evidence="2">
    <location>
        <begin position="254"/>
        <end position="284"/>
    </location>
</feature>
<feature type="compositionally biased region" description="Low complexity" evidence="2">
    <location>
        <begin position="1"/>
        <end position="17"/>
    </location>
</feature>
<dbReference type="OrthoDB" id="2256126at2759"/>
<protein>
    <submittedName>
        <fullName evidence="3">Uncharacterized protein</fullName>
    </submittedName>
</protein>
<evidence type="ECO:0000313" key="3">
    <source>
        <dbReference type="EMBL" id="KAF7730524.1"/>
    </source>
</evidence>
<dbReference type="AlphaFoldDB" id="A0A8H7BUD5"/>
<gene>
    <name evidence="3" type="ORF">EC973_001905</name>
</gene>
<evidence type="ECO:0000256" key="1">
    <source>
        <dbReference type="SAM" id="Coils"/>
    </source>
</evidence>
<keyword evidence="4" id="KW-1185">Reference proteome</keyword>
<evidence type="ECO:0000313" key="4">
    <source>
        <dbReference type="Proteomes" id="UP000605846"/>
    </source>
</evidence>
<sequence length="346" mass="38817">MTGTTNATATSEEANASLDRPVAEADGSNNTEAFVLDPAIASTAYEEEKRRQAMKRRNYKFWSDAEVRKILEWMTSEGNIGKFSRNKAQACREVAKELFNGDEYMAISIRSKLMSLEKCYFAAERLRASLKETDMDESTINAKVTDFNRFQEESRALFAESSTPIASTTSASSVSQTMSTTTTAPVVIPATPENVQDTNATAANVTRPILSRIPEVLPSPEYTAPLELPTLPAAAASVLNDREERMTHVCHCELSEPSHPRRSYQTEKRKASDDHPDHEYSNEKKAAIRQARYAARQAEFEAIKAKHEEQKMEFAVKLAEIEKERDLLGLRKLELEMEIIKLRGNL</sequence>
<keyword evidence="1" id="KW-0175">Coiled coil</keyword>
<name>A0A8H7BUD5_9FUNG</name>
<organism evidence="3 4">
    <name type="scientific">Apophysomyces ossiformis</name>
    <dbReference type="NCBI Taxonomy" id="679940"/>
    <lineage>
        <taxon>Eukaryota</taxon>
        <taxon>Fungi</taxon>
        <taxon>Fungi incertae sedis</taxon>
        <taxon>Mucoromycota</taxon>
        <taxon>Mucoromycotina</taxon>
        <taxon>Mucoromycetes</taxon>
        <taxon>Mucorales</taxon>
        <taxon>Mucorineae</taxon>
        <taxon>Mucoraceae</taxon>
        <taxon>Apophysomyces</taxon>
    </lineage>
</organism>
<reference evidence="3" key="1">
    <citation type="submission" date="2020-01" db="EMBL/GenBank/DDBJ databases">
        <title>Genome Sequencing of Three Apophysomyces-Like Fungal Strains Confirms a Novel Fungal Genus in the Mucoromycota with divergent Burkholderia-like Endosymbiotic Bacteria.</title>
        <authorList>
            <person name="Stajich J.E."/>
            <person name="Macias A.M."/>
            <person name="Carter-House D."/>
            <person name="Lovett B."/>
            <person name="Kasson L.R."/>
            <person name="Berry K."/>
            <person name="Grigoriev I."/>
            <person name="Chang Y."/>
            <person name="Spatafora J."/>
            <person name="Kasson M.T."/>
        </authorList>
    </citation>
    <scope>NUCLEOTIDE SEQUENCE</scope>
    <source>
        <strain evidence="3">NRRL A-21654</strain>
    </source>
</reference>
<feature type="region of interest" description="Disordered" evidence="2">
    <location>
        <begin position="1"/>
        <end position="31"/>
    </location>
</feature>
<evidence type="ECO:0000256" key="2">
    <source>
        <dbReference type="SAM" id="MobiDB-lite"/>
    </source>
</evidence>
<feature type="coiled-coil region" evidence="1">
    <location>
        <begin position="304"/>
        <end position="338"/>
    </location>
</feature>